<keyword evidence="1" id="KW-0677">Repeat</keyword>
<proteinExistence type="predicted"/>
<dbReference type="AlphaFoldDB" id="A0A369BI89"/>
<dbReference type="EMBL" id="QPJT01000001">
    <property type="protein sequence ID" value="RCX21111.1"/>
    <property type="molecule type" value="Genomic_DNA"/>
</dbReference>
<dbReference type="Proteomes" id="UP000253034">
    <property type="component" value="Unassembled WGS sequence"/>
</dbReference>
<dbReference type="PROSITE" id="PS51272">
    <property type="entry name" value="SLH"/>
    <property type="match status" value="2"/>
</dbReference>
<evidence type="ECO:0000313" key="5">
    <source>
        <dbReference type="Proteomes" id="UP000253034"/>
    </source>
</evidence>
<dbReference type="Pfam" id="PF00395">
    <property type="entry name" value="SLH"/>
    <property type="match status" value="2"/>
</dbReference>
<gene>
    <name evidence="4" type="ORF">DFR58_101321</name>
</gene>
<feature type="domain" description="SLH" evidence="3">
    <location>
        <begin position="139"/>
        <end position="201"/>
    </location>
</feature>
<feature type="domain" description="SLH" evidence="3">
    <location>
        <begin position="25"/>
        <end position="90"/>
    </location>
</feature>
<reference evidence="4 5" key="1">
    <citation type="submission" date="2018-07" db="EMBL/GenBank/DDBJ databases">
        <title>Genomic Encyclopedia of Type Strains, Phase IV (KMG-IV): sequencing the most valuable type-strain genomes for metagenomic binning, comparative biology and taxonomic classification.</title>
        <authorList>
            <person name="Goeker M."/>
        </authorList>
    </citation>
    <scope>NUCLEOTIDE SEQUENCE [LARGE SCALE GENOMIC DNA]</scope>
    <source>
        <strain evidence="4 5">DSM 27016</strain>
    </source>
</reference>
<keyword evidence="2" id="KW-0732">Signal</keyword>
<protein>
    <submittedName>
        <fullName evidence="4">S-layer family protein</fullName>
    </submittedName>
</protein>
<evidence type="ECO:0000313" key="4">
    <source>
        <dbReference type="EMBL" id="RCX21111.1"/>
    </source>
</evidence>
<keyword evidence="5" id="KW-1185">Reference proteome</keyword>
<comment type="caution">
    <text evidence="4">The sequence shown here is derived from an EMBL/GenBank/DDBJ whole genome shotgun (WGS) entry which is preliminary data.</text>
</comment>
<dbReference type="OrthoDB" id="174569at2"/>
<evidence type="ECO:0000259" key="3">
    <source>
        <dbReference type="PROSITE" id="PS51272"/>
    </source>
</evidence>
<feature type="signal peptide" evidence="2">
    <location>
        <begin position="1"/>
        <end position="24"/>
    </location>
</feature>
<dbReference type="InterPro" id="IPR001119">
    <property type="entry name" value="SLH_dom"/>
</dbReference>
<evidence type="ECO:0000256" key="1">
    <source>
        <dbReference type="ARBA" id="ARBA00022737"/>
    </source>
</evidence>
<name>A0A369BI89_9FIRM</name>
<organism evidence="4 5">
    <name type="scientific">Anaerobacterium chartisolvens</name>
    <dbReference type="NCBI Taxonomy" id="1297424"/>
    <lineage>
        <taxon>Bacteria</taxon>
        <taxon>Bacillati</taxon>
        <taxon>Bacillota</taxon>
        <taxon>Clostridia</taxon>
        <taxon>Eubacteriales</taxon>
        <taxon>Oscillospiraceae</taxon>
        <taxon>Anaerobacterium</taxon>
    </lineage>
</organism>
<dbReference type="RefSeq" id="WP_147273132.1">
    <property type="nucleotide sequence ID" value="NZ_QPJT01000001.1"/>
</dbReference>
<feature type="chain" id="PRO_5017018970" evidence="2">
    <location>
        <begin position="25"/>
        <end position="322"/>
    </location>
</feature>
<evidence type="ECO:0000256" key="2">
    <source>
        <dbReference type="SAM" id="SignalP"/>
    </source>
</evidence>
<sequence length="322" mass="35961">MKKVIGFIMAFVLIAGLLPGSCRAAGKKFPDVPDSQWYAVYINELSGHKNQIIGGYPGGRFGPADDVLAAQLITMVLRAKGYTNLKYYQGYVDKALELGLVKKGEFDSYTRVITRAEIARVIARAVKGEKFPENLTDYKALIKDFDSIPEAFRDEILKVYYLGIVEGGPGGYNAGGSTSRAAASKMILAMLEPKYRATVTLRIDDDYVISKGYTIQVNKNGNFKYIGVYTDKNILFEGEELRINISLYLKNLDKQWEEAGKVIASKFGKDAAKQIIDYASQKNFDNYRTMRISKRFTFDGQEMSVGSLEGNDILTITVYEPK</sequence>
<accession>A0A369BI89</accession>